<accession>A0ABP4PF87</accession>
<feature type="compositionally biased region" description="Basic and acidic residues" evidence="1">
    <location>
        <begin position="1"/>
        <end position="10"/>
    </location>
</feature>
<comment type="caution">
    <text evidence="2">The sequence shown here is derived from an EMBL/GenBank/DDBJ whole genome shotgun (WGS) entry which is preliminary data.</text>
</comment>
<evidence type="ECO:0000256" key="1">
    <source>
        <dbReference type="SAM" id="MobiDB-lite"/>
    </source>
</evidence>
<sequence length="368" mass="39612">MHGHGRRDGPRIGSARLRNGTRRPRAAQVTPGGCRARHRSAWPGRHRERSTRMLDASVPLLLRSPEDILGKIPYLLGFHPSDSIVTLYLGPQGQLRTFSNTSLGMPVHVIADEIRDIATRASAEMVVIVGYGPLTASTTVTAVADAAGRHVRAFYTCLLSGGYRYCLRSGCSCAAVTGVAFDPNATAVAAHATVLGEVALPSRDALLALADADPVAQAGVQAALPQARGIQRPELVELDELIGQAMLDQRLTDGEAARMALLLRRVPVRDAAWQRTDQEMWQRNLWLDLTRRVPDQYVAAPAALAAWCAWRRGEPTLALAAARRAAAVDPTGTIIQVVVAAIRSRRKPTDLIPVWPLPLAGRAAADPS</sequence>
<organism evidence="2 3">
    <name type="scientific">Dactylosporangium maewongense</name>
    <dbReference type="NCBI Taxonomy" id="634393"/>
    <lineage>
        <taxon>Bacteria</taxon>
        <taxon>Bacillati</taxon>
        <taxon>Actinomycetota</taxon>
        <taxon>Actinomycetes</taxon>
        <taxon>Micromonosporales</taxon>
        <taxon>Micromonosporaceae</taxon>
        <taxon>Dactylosporangium</taxon>
    </lineage>
</organism>
<evidence type="ECO:0000313" key="3">
    <source>
        <dbReference type="Proteomes" id="UP001501470"/>
    </source>
</evidence>
<evidence type="ECO:0008006" key="4">
    <source>
        <dbReference type="Google" id="ProtNLM"/>
    </source>
</evidence>
<name>A0ABP4PF87_9ACTN</name>
<dbReference type="EMBL" id="BAAAQD010000064">
    <property type="protein sequence ID" value="GAA1577310.1"/>
    <property type="molecule type" value="Genomic_DNA"/>
</dbReference>
<feature type="region of interest" description="Disordered" evidence="1">
    <location>
        <begin position="1"/>
        <end position="48"/>
    </location>
</feature>
<keyword evidence="3" id="KW-1185">Reference proteome</keyword>
<feature type="compositionally biased region" description="Basic residues" evidence="1">
    <location>
        <begin position="35"/>
        <end position="48"/>
    </location>
</feature>
<dbReference type="Proteomes" id="UP001501470">
    <property type="component" value="Unassembled WGS sequence"/>
</dbReference>
<protein>
    <recommendedName>
        <fullName evidence="4">DUF4192 domain-containing protein</fullName>
    </recommendedName>
</protein>
<evidence type="ECO:0000313" key="2">
    <source>
        <dbReference type="EMBL" id="GAA1577310.1"/>
    </source>
</evidence>
<reference evidence="3" key="1">
    <citation type="journal article" date="2019" name="Int. J. Syst. Evol. Microbiol.">
        <title>The Global Catalogue of Microorganisms (GCM) 10K type strain sequencing project: providing services to taxonomists for standard genome sequencing and annotation.</title>
        <authorList>
            <consortium name="The Broad Institute Genomics Platform"/>
            <consortium name="The Broad Institute Genome Sequencing Center for Infectious Disease"/>
            <person name="Wu L."/>
            <person name="Ma J."/>
        </authorList>
    </citation>
    <scope>NUCLEOTIDE SEQUENCE [LARGE SCALE GENOMIC DNA]</scope>
    <source>
        <strain evidence="3">JCM 15933</strain>
    </source>
</reference>
<gene>
    <name evidence="2" type="ORF">GCM10009827_118950</name>
</gene>
<proteinExistence type="predicted"/>
<dbReference type="Pfam" id="PF13830">
    <property type="entry name" value="DUF4192"/>
    <property type="match status" value="1"/>
</dbReference>
<dbReference type="InterPro" id="IPR025447">
    <property type="entry name" value="DUF4192"/>
</dbReference>